<reference evidence="2" key="2">
    <citation type="journal article" date="2023" name="Proc. Natl. Acad. Sci. U.S.A.">
        <title>A global phylogenomic analysis of the shiitake genus Lentinula.</title>
        <authorList>
            <person name="Sierra-Patev S."/>
            <person name="Min B."/>
            <person name="Naranjo-Ortiz M."/>
            <person name="Looney B."/>
            <person name="Konkel Z."/>
            <person name="Slot J.C."/>
            <person name="Sakamoto Y."/>
            <person name="Steenwyk J.L."/>
            <person name="Rokas A."/>
            <person name="Carro J."/>
            <person name="Camarero S."/>
            <person name="Ferreira P."/>
            <person name="Molpeceres G."/>
            <person name="Ruiz-Duenas F.J."/>
            <person name="Serrano A."/>
            <person name="Henrissat B."/>
            <person name="Drula E."/>
            <person name="Hughes K.W."/>
            <person name="Mata J.L."/>
            <person name="Ishikawa N.K."/>
            <person name="Vargas-Isla R."/>
            <person name="Ushijima S."/>
            <person name="Smith C.A."/>
            <person name="Donoghue J."/>
            <person name="Ahrendt S."/>
            <person name="Andreopoulos W."/>
            <person name="He G."/>
            <person name="LaButti K."/>
            <person name="Lipzen A."/>
            <person name="Ng V."/>
            <person name="Riley R."/>
            <person name="Sandor L."/>
            <person name="Barry K."/>
            <person name="Martinez A.T."/>
            <person name="Xiao Y."/>
            <person name="Gibbons J.G."/>
            <person name="Terashima K."/>
            <person name="Grigoriev I.V."/>
            <person name="Hibbett D."/>
        </authorList>
    </citation>
    <scope>NUCLEOTIDE SEQUENCE</scope>
    <source>
        <strain evidence="2">Sp2 HRB7682 ss15</strain>
    </source>
</reference>
<feature type="region of interest" description="Disordered" evidence="1">
    <location>
        <begin position="844"/>
        <end position="879"/>
    </location>
</feature>
<gene>
    <name evidence="2" type="ORF">C8J55DRAFT_284626</name>
</gene>
<evidence type="ECO:0008006" key="4">
    <source>
        <dbReference type="Google" id="ProtNLM"/>
    </source>
</evidence>
<evidence type="ECO:0000256" key="1">
    <source>
        <dbReference type="SAM" id="MobiDB-lite"/>
    </source>
</evidence>
<sequence>MMSADADRPRIAMAMNSETLSLSMKTTTATLFSLPTEILEHIAFYYVCPRVLGPPVPLTALLLLCKAVSYKLSAARHLYARVFKYKFSFSAIRRRGFEPKAGEWSWQLRRWCEVLRSVRSRRRRLGSEPYVDNFDAEEAGLQETMYALWIMCLEDDGCNRAQMQLAGVYEWVEGYIRTEMYKTLDKGWPLANAGNSCAMWVFWYLSSKARLMDESTEQRESLIDLILPFLAVPFRYPSSFAPANHFRLPLRSSVPSSSSTPFSIPTPHGPFPIYLHPSRHTWLTPHFDRWTPLCTPLAADAAKLVYFSRRETMLFSVLDLLPRNREEHRARIRARLAAQGNGEVDEYQVETVLQSELPRPTQEDFEELNAGLLGGDMVPSTPFSKGGGTPLPRTYDPWDDARKRLPDLLDPKLNLTDIYESNLDTAEQIFGDEIDESVCSSRRWDADWWRLRLCRSAWVGQGESESEDNLLASDIGTVVNDADTSIATDVNDEEGEDCDDDEDDEVMSEYDGDIQQTVDMPVNEEAQESAQVEQVDNDMQRNHTMLTGYPQKGAVYTPGSLNGLWTGRMIIPDETHLRALLLPPAPTANQQELLLPHDQLPLPNNDNHEDGPQPAVAAAQNPLNNANVTPDDRQEAGHRPLPFNEGTLGLVAVPLYVRLSEYAVYSGGRTVPCAHDTEDDNDYETDFDFDDDDGIHSSTRSHNSGDGSNTTRVSSRHDTGPRSTNINPDDAFDQGIKDSWFPPNTTLSTKGDHVIASVPSSGPTNGEEYEYVAVWNSDISADDDFRFSPSVASTSTLTPARSEAEAQSKRKPGTFHDRETCTGCIARERALLVARTEAQALLDIDLEHPADAPSDGFSDEDISEEEPAEDLPPYVPSAKTIPPCNGIRDVLITGSTDPRHAAAWGKWVWRGRVRKWDGLVGLVRSVDSGPSGSSPGNGGGGKIFFYGTLLGGQNLVGTWRLAHEDPRMPAYEGAFTLGRKDE</sequence>
<comment type="caution">
    <text evidence="2">The sequence shown here is derived from an EMBL/GenBank/DDBJ whole genome shotgun (WGS) entry which is preliminary data.</text>
</comment>
<organism evidence="2 3">
    <name type="scientific">Lentinula lateritia</name>
    <dbReference type="NCBI Taxonomy" id="40482"/>
    <lineage>
        <taxon>Eukaryota</taxon>
        <taxon>Fungi</taxon>
        <taxon>Dikarya</taxon>
        <taxon>Basidiomycota</taxon>
        <taxon>Agaricomycotina</taxon>
        <taxon>Agaricomycetes</taxon>
        <taxon>Agaricomycetidae</taxon>
        <taxon>Agaricales</taxon>
        <taxon>Marasmiineae</taxon>
        <taxon>Omphalotaceae</taxon>
        <taxon>Lentinula</taxon>
    </lineage>
</organism>
<name>A0A9W9AY76_9AGAR</name>
<dbReference type="EMBL" id="JANVFS010000006">
    <property type="protein sequence ID" value="KAJ4491619.1"/>
    <property type="molecule type" value="Genomic_DNA"/>
</dbReference>
<proteinExistence type="predicted"/>
<protein>
    <recommendedName>
        <fullName evidence="4">F-box domain-containing protein</fullName>
    </recommendedName>
</protein>
<reference evidence="2" key="1">
    <citation type="submission" date="2022-08" db="EMBL/GenBank/DDBJ databases">
        <authorList>
            <consortium name="DOE Joint Genome Institute"/>
            <person name="Min B."/>
            <person name="Riley R."/>
            <person name="Sierra-Patev S."/>
            <person name="Naranjo-Ortiz M."/>
            <person name="Looney B."/>
            <person name="Konkel Z."/>
            <person name="Slot J.C."/>
            <person name="Sakamoto Y."/>
            <person name="Steenwyk J.L."/>
            <person name="Rokas A."/>
            <person name="Carro J."/>
            <person name="Camarero S."/>
            <person name="Ferreira P."/>
            <person name="Molpeceres G."/>
            <person name="Ruiz-Duenas F.J."/>
            <person name="Serrano A."/>
            <person name="Henrissat B."/>
            <person name="Drula E."/>
            <person name="Hughes K.W."/>
            <person name="Mata J.L."/>
            <person name="Ishikawa N.K."/>
            <person name="Vargas-Isla R."/>
            <person name="Ushijima S."/>
            <person name="Smith C.A."/>
            <person name="Ahrendt S."/>
            <person name="Andreopoulos W."/>
            <person name="He G."/>
            <person name="Labutti K."/>
            <person name="Lipzen A."/>
            <person name="Ng V."/>
            <person name="Sandor L."/>
            <person name="Barry K."/>
            <person name="Martinez A.T."/>
            <person name="Xiao Y."/>
            <person name="Gibbons J.G."/>
            <person name="Terashima K."/>
            <person name="Hibbett D.S."/>
            <person name="Grigoriev I.V."/>
        </authorList>
    </citation>
    <scope>NUCLEOTIDE SEQUENCE</scope>
    <source>
        <strain evidence="2">Sp2 HRB7682 ss15</strain>
    </source>
</reference>
<feature type="compositionally biased region" description="Acidic residues" evidence="1">
    <location>
        <begin position="677"/>
        <end position="693"/>
    </location>
</feature>
<feature type="compositionally biased region" description="Acidic residues" evidence="1">
    <location>
        <begin position="857"/>
        <end position="869"/>
    </location>
</feature>
<feature type="compositionally biased region" description="Polar residues" evidence="1">
    <location>
        <begin position="696"/>
        <end position="713"/>
    </location>
</feature>
<accession>A0A9W9AY76</accession>
<dbReference type="Proteomes" id="UP001150238">
    <property type="component" value="Unassembled WGS sequence"/>
</dbReference>
<evidence type="ECO:0000313" key="2">
    <source>
        <dbReference type="EMBL" id="KAJ4491619.1"/>
    </source>
</evidence>
<dbReference type="AlphaFoldDB" id="A0A9W9AY76"/>
<feature type="region of interest" description="Disordered" evidence="1">
    <location>
        <begin position="790"/>
        <end position="818"/>
    </location>
</feature>
<feature type="region of interest" description="Disordered" evidence="1">
    <location>
        <begin position="669"/>
        <end position="766"/>
    </location>
</feature>
<feature type="region of interest" description="Disordered" evidence="1">
    <location>
        <begin position="597"/>
        <end position="645"/>
    </location>
</feature>
<feature type="compositionally biased region" description="Polar residues" evidence="1">
    <location>
        <begin position="790"/>
        <end position="799"/>
    </location>
</feature>
<feature type="compositionally biased region" description="Basic and acidic residues" evidence="1">
    <location>
        <begin position="802"/>
        <end position="818"/>
    </location>
</feature>
<evidence type="ECO:0000313" key="3">
    <source>
        <dbReference type="Proteomes" id="UP001150238"/>
    </source>
</evidence>